<evidence type="ECO:0000259" key="2">
    <source>
        <dbReference type="Pfam" id="PF07238"/>
    </source>
</evidence>
<dbReference type="EMBL" id="JBHSNF010000001">
    <property type="protein sequence ID" value="MFC5524555.1"/>
    <property type="molecule type" value="Genomic_DNA"/>
</dbReference>
<comment type="caution">
    <text evidence="3">The sequence shown here is derived from an EMBL/GenBank/DDBJ whole genome shotgun (WGS) entry which is preliminary data.</text>
</comment>
<protein>
    <submittedName>
        <fullName evidence="3">PilZ domain-containing protein</fullName>
    </submittedName>
</protein>
<proteinExistence type="predicted"/>
<dbReference type="InterPro" id="IPR009875">
    <property type="entry name" value="PilZ_domain"/>
</dbReference>
<evidence type="ECO:0000313" key="4">
    <source>
        <dbReference type="Proteomes" id="UP001596114"/>
    </source>
</evidence>
<dbReference type="Proteomes" id="UP001596114">
    <property type="component" value="Unassembled WGS sequence"/>
</dbReference>
<feature type="region of interest" description="Disordered" evidence="1">
    <location>
        <begin position="1"/>
        <end position="22"/>
    </location>
</feature>
<gene>
    <name evidence="3" type="ORF">ACFPPA_02245</name>
</gene>
<dbReference type="Pfam" id="PF07238">
    <property type="entry name" value="PilZ"/>
    <property type="match status" value="1"/>
</dbReference>
<evidence type="ECO:0000313" key="3">
    <source>
        <dbReference type="EMBL" id="MFC5524555.1"/>
    </source>
</evidence>
<organism evidence="3 4">
    <name type="scientific">Rhodanobacter ginsengisoli</name>
    <dbReference type="NCBI Taxonomy" id="418646"/>
    <lineage>
        <taxon>Bacteria</taxon>
        <taxon>Pseudomonadati</taxon>
        <taxon>Pseudomonadota</taxon>
        <taxon>Gammaproteobacteria</taxon>
        <taxon>Lysobacterales</taxon>
        <taxon>Rhodanobacteraceae</taxon>
        <taxon>Rhodanobacter</taxon>
    </lineage>
</organism>
<name>A0ABW0QIV2_9GAMM</name>
<evidence type="ECO:0000256" key="1">
    <source>
        <dbReference type="SAM" id="MobiDB-lite"/>
    </source>
</evidence>
<reference evidence="4" key="1">
    <citation type="journal article" date="2019" name="Int. J. Syst. Evol. Microbiol.">
        <title>The Global Catalogue of Microorganisms (GCM) 10K type strain sequencing project: providing services to taxonomists for standard genome sequencing and annotation.</title>
        <authorList>
            <consortium name="The Broad Institute Genomics Platform"/>
            <consortium name="The Broad Institute Genome Sequencing Center for Infectious Disease"/>
            <person name="Wu L."/>
            <person name="Ma J."/>
        </authorList>
    </citation>
    <scope>NUCLEOTIDE SEQUENCE [LARGE SCALE GENOMIC DNA]</scope>
    <source>
        <strain evidence="4">CGMCC 1.16619</strain>
    </source>
</reference>
<keyword evidence="4" id="KW-1185">Reference proteome</keyword>
<accession>A0ABW0QIV2</accession>
<dbReference type="RefSeq" id="WP_377316858.1">
    <property type="nucleotide sequence ID" value="NZ_JBHSNF010000001.1"/>
</dbReference>
<feature type="domain" description="PilZ" evidence="2">
    <location>
        <begin position="13"/>
        <end position="119"/>
    </location>
</feature>
<sequence>MNQASQDQAQRDQRRKQRKPVDFDAVVTDVITDQPFGRIGNLSATGMLLISPTAPQDEAIYQLRLPLPDNGSGSGQVHIDVGVQEQWHDQAASADLIWAGYRIIAISDADATRLHAWLEQPD</sequence>